<dbReference type="PANTHER" id="PTHR24171:SF8">
    <property type="entry name" value="BRCA1-ASSOCIATED RING DOMAIN PROTEIN 1"/>
    <property type="match status" value="1"/>
</dbReference>
<feature type="non-terminal residue" evidence="5">
    <location>
        <position position="84"/>
    </location>
</feature>
<gene>
    <name evidence="5" type="ORF">BO71DRAFT_303174</name>
</gene>
<dbReference type="AlphaFoldDB" id="A0A319CZK4"/>
<dbReference type="PANTHER" id="PTHR24171">
    <property type="entry name" value="ANKYRIN REPEAT DOMAIN-CONTAINING PROTEIN 39-RELATED"/>
    <property type="match status" value="1"/>
</dbReference>
<dbReference type="PROSITE" id="PS50297">
    <property type="entry name" value="ANK_REP_REGION"/>
    <property type="match status" value="2"/>
</dbReference>
<dbReference type="SMART" id="SM00248">
    <property type="entry name" value="ANK"/>
    <property type="match status" value="2"/>
</dbReference>
<evidence type="ECO:0000256" key="2">
    <source>
        <dbReference type="ARBA" id="ARBA00023043"/>
    </source>
</evidence>
<evidence type="ECO:0000256" key="3">
    <source>
        <dbReference type="PROSITE-ProRule" id="PRU00023"/>
    </source>
</evidence>
<dbReference type="Pfam" id="PF12796">
    <property type="entry name" value="Ank_2"/>
    <property type="match status" value="1"/>
</dbReference>
<dbReference type="PRINTS" id="PR01415">
    <property type="entry name" value="ANKYRIN"/>
</dbReference>
<dbReference type="VEuPathDB" id="FungiDB:BO71DRAFT_303174"/>
<evidence type="ECO:0000256" key="4">
    <source>
        <dbReference type="SAM" id="MobiDB-lite"/>
    </source>
</evidence>
<dbReference type="GO" id="GO:0004842">
    <property type="term" value="F:ubiquitin-protein transferase activity"/>
    <property type="evidence" value="ECO:0007669"/>
    <property type="project" value="TreeGrafter"/>
</dbReference>
<evidence type="ECO:0000256" key="1">
    <source>
        <dbReference type="ARBA" id="ARBA00022737"/>
    </source>
</evidence>
<dbReference type="EMBL" id="KZ825995">
    <property type="protein sequence ID" value="PYH90169.1"/>
    <property type="molecule type" value="Genomic_DNA"/>
</dbReference>
<dbReference type="STRING" id="1448320.A0A319CZK4"/>
<proteinExistence type="predicted"/>
<keyword evidence="6" id="KW-1185">Reference proteome</keyword>
<name>A0A319CZK4_9EURO</name>
<dbReference type="InterPro" id="IPR002110">
    <property type="entry name" value="Ankyrin_rpt"/>
</dbReference>
<dbReference type="GO" id="GO:0085020">
    <property type="term" value="P:protein K6-linked ubiquitination"/>
    <property type="evidence" value="ECO:0007669"/>
    <property type="project" value="TreeGrafter"/>
</dbReference>
<dbReference type="OrthoDB" id="4772757at2759"/>
<evidence type="ECO:0000313" key="5">
    <source>
        <dbReference type="EMBL" id="PYH90169.1"/>
    </source>
</evidence>
<keyword evidence="2 3" id="KW-0040">ANK repeat</keyword>
<dbReference type="Gene3D" id="1.25.40.20">
    <property type="entry name" value="Ankyrin repeat-containing domain"/>
    <property type="match status" value="1"/>
</dbReference>
<dbReference type="Proteomes" id="UP000247810">
    <property type="component" value="Unassembled WGS sequence"/>
</dbReference>
<organism evidence="5 6">
    <name type="scientific">Aspergillus ellipticus CBS 707.79</name>
    <dbReference type="NCBI Taxonomy" id="1448320"/>
    <lineage>
        <taxon>Eukaryota</taxon>
        <taxon>Fungi</taxon>
        <taxon>Dikarya</taxon>
        <taxon>Ascomycota</taxon>
        <taxon>Pezizomycotina</taxon>
        <taxon>Eurotiomycetes</taxon>
        <taxon>Eurotiomycetidae</taxon>
        <taxon>Eurotiales</taxon>
        <taxon>Aspergillaceae</taxon>
        <taxon>Aspergillus</taxon>
        <taxon>Aspergillus subgen. Circumdati</taxon>
    </lineage>
</organism>
<feature type="region of interest" description="Disordered" evidence="4">
    <location>
        <begin position="62"/>
        <end position="84"/>
    </location>
</feature>
<feature type="compositionally biased region" description="Polar residues" evidence="4">
    <location>
        <begin position="64"/>
        <end position="84"/>
    </location>
</feature>
<accession>A0A319CZK4</accession>
<evidence type="ECO:0000313" key="6">
    <source>
        <dbReference type="Proteomes" id="UP000247810"/>
    </source>
</evidence>
<feature type="repeat" description="ANK" evidence="3">
    <location>
        <begin position="1"/>
        <end position="33"/>
    </location>
</feature>
<keyword evidence="1" id="KW-0677">Repeat</keyword>
<dbReference type="InterPro" id="IPR036770">
    <property type="entry name" value="Ankyrin_rpt-contain_sf"/>
</dbReference>
<sequence>RGEFPLYRAAAGGHLAEVQSLLQQGADPKLRTRFGWAPLHWAAKEGYSEIVKLLLAYGADPNPRSDTGQRPISMTSNPYIRQLL</sequence>
<dbReference type="SUPFAM" id="SSF48403">
    <property type="entry name" value="Ankyrin repeat"/>
    <property type="match status" value="1"/>
</dbReference>
<protein>
    <submittedName>
        <fullName evidence="5">Ankyrin</fullName>
    </submittedName>
</protein>
<feature type="non-terminal residue" evidence="5">
    <location>
        <position position="1"/>
    </location>
</feature>
<reference evidence="5 6" key="1">
    <citation type="submission" date="2018-02" db="EMBL/GenBank/DDBJ databases">
        <title>The genomes of Aspergillus section Nigri reveals drivers in fungal speciation.</title>
        <authorList>
            <consortium name="DOE Joint Genome Institute"/>
            <person name="Vesth T.C."/>
            <person name="Nybo J."/>
            <person name="Theobald S."/>
            <person name="Brandl J."/>
            <person name="Frisvad J.C."/>
            <person name="Nielsen K.F."/>
            <person name="Lyhne E.K."/>
            <person name="Kogle M.E."/>
            <person name="Kuo A."/>
            <person name="Riley R."/>
            <person name="Clum A."/>
            <person name="Nolan M."/>
            <person name="Lipzen A."/>
            <person name="Salamov A."/>
            <person name="Henrissat B."/>
            <person name="Wiebenga A."/>
            <person name="De vries R.P."/>
            <person name="Grigoriev I.V."/>
            <person name="Mortensen U.H."/>
            <person name="Andersen M.R."/>
            <person name="Baker S.E."/>
        </authorList>
    </citation>
    <scope>NUCLEOTIDE SEQUENCE [LARGE SCALE GENOMIC DNA]</scope>
    <source>
        <strain evidence="5 6">CBS 707.79</strain>
    </source>
</reference>
<dbReference type="PROSITE" id="PS50088">
    <property type="entry name" value="ANK_REPEAT"/>
    <property type="match status" value="2"/>
</dbReference>
<feature type="repeat" description="ANK" evidence="3">
    <location>
        <begin position="34"/>
        <end position="66"/>
    </location>
</feature>